<keyword evidence="1" id="KW-0863">Zinc-finger</keyword>
<dbReference type="Proteomes" id="UP000689195">
    <property type="component" value="Unassembled WGS sequence"/>
</dbReference>
<dbReference type="PANTHER" id="PTHR13149">
    <property type="entry name" value="VACUOLAR PROTEIN SORTING-ASSOCIATED PROTEIN VPS25"/>
    <property type="match status" value="1"/>
</dbReference>
<dbReference type="InterPro" id="IPR008570">
    <property type="entry name" value="ESCRT-II_cplx_Vps25-sub"/>
</dbReference>
<gene>
    <name evidence="4" type="ORF">PPENT_87.1.T1460125</name>
</gene>
<feature type="transmembrane region" description="Helical" evidence="2">
    <location>
        <begin position="104"/>
        <end position="129"/>
    </location>
</feature>
<evidence type="ECO:0000259" key="3">
    <source>
        <dbReference type="PROSITE" id="PS50089"/>
    </source>
</evidence>
<keyword evidence="2" id="KW-1133">Transmembrane helix</keyword>
<evidence type="ECO:0000256" key="2">
    <source>
        <dbReference type="SAM" id="Phobius"/>
    </source>
</evidence>
<dbReference type="GO" id="GO:0000814">
    <property type="term" value="C:ESCRT II complex"/>
    <property type="evidence" value="ECO:0007669"/>
    <property type="project" value="InterPro"/>
</dbReference>
<organism evidence="4 5">
    <name type="scientific">Paramecium pentaurelia</name>
    <dbReference type="NCBI Taxonomy" id="43138"/>
    <lineage>
        <taxon>Eukaryota</taxon>
        <taxon>Sar</taxon>
        <taxon>Alveolata</taxon>
        <taxon>Ciliophora</taxon>
        <taxon>Intramacronucleata</taxon>
        <taxon>Oligohymenophorea</taxon>
        <taxon>Peniculida</taxon>
        <taxon>Parameciidae</taxon>
        <taxon>Paramecium</taxon>
    </lineage>
</organism>
<dbReference type="OrthoDB" id="283612at2759"/>
<dbReference type="GO" id="GO:0043328">
    <property type="term" value="P:protein transport to vacuole involved in ubiquitin-dependent protein catabolic process via the multivesicular body sorting pathway"/>
    <property type="evidence" value="ECO:0007669"/>
    <property type="project" value="TreeGrafter"/>
</dbReference>
<dbReference type="EMBL" id="CAJJDO010000146">
    <property type="protein sequence ID" value="CAD8207247.1"/>
    <property type="molecule type" value="Genomic_DNA"/>
</dbReference>
<dbReference type="InterPro" id="IPR001841">
    <property type="entry name" value="Znf_RING"/>
</dbReference>
<keyword evidence="2" id="KW-0812">Transmembrane</keyword>
<feature type="transmembrane region" description="Helical" evidence="2">
    <location>
        <begin position="12"/>
        <end position="33"/>
    </location>
</feature>
<keyword evidence="1" id="KW-0862">Zinc</keyword>
<protein>
    <recommendedName>
        <fullName evidence="3">RING-type domain-containing protein</fullName>
    </recommendedName>
</protein>
<keyword evidence="2" id="KW-0472">Membrane</keyword>
<proteinExistence type="predicted"/>
<dbReference type="GO" id="GO:0005198">
    <property type="term" value="F:structural molecule activity"/>
    <property type="evidence" value="ECO:0007669"/>
    <property type="project" value="TreeGrafter"/>
</dbReference>
<evidence type="ECO:0000313" key="5">
    <source>
        <dbReference type="Proteomes" id="UP000689195"/>
    </source>
</evidence>
<dbReference type="Pfam" id="PF13639">
    <property type="entry name" value="zf-RING_2"/>
    <property type="match status" value="1"/>
</dbReference>
<sequence>MPMLPRAIKEGHALCWFCCFYYLIKLFFTLFQYQEIVEPTFSILILVIGLHDVINMLHYLNFNRQFNVLSLNFSITQIIIQEFVSYYGPMNGLLIIDIIEKKSIYFNCITIKLLHYFISVYTLVTIIFISTDIPMFIQLYIVLLIIYWFIPVLLCFVLPFVMLWFIVLRQKLNYQQNRNIIINFYDQLQNIKFRILKEKHPSLQSNDCPICYQQINESRSVIQMPCHQEHYFHAECCRQWLGRDSCCSLCRVGLEQQPKDDAQDKLELHSKLLKYPLFYTLQDHKETRKKQVTQWGEIVHLYFQSHKILESSIRFILFDKSLDSSEIKEILNQMAQLGSIEWKNDQNFPVNLVSPFELAVAIYAWAKEKKLIVTQRHQEALLKEVGLIKLKNLPQEQILKACLILEETGRCQVYEFNGLYSIKFI</sequence>
<reference evidence="4" key="1">
    <citation type="submission" date="2021-01" db="EMBL/GenBank/DDBJ databases">
        <authorList>
            <consortium name="Genoscope - CEA"/>
            <person name="William W."/>
        </authorList>
    </citation>
    <scope>NUCLEOTIDE SEQUENCE</scope>
</reference>
<comment type="caution">
    <text evidence="4">The sequence shown here is derived from an EMBL/GenBank/DDBJ whole genome shotgun (WGS) entry which is preliminary data.</text>
</comment>
<dbReference type="GO" id="GO:0008270">
    <property type="term" value="F:zinc ion binding"/>
    <property type="evidence" value="ECO:0007669"/>
    <property type="project" value="UniProtKB-KW"/>
</dbReference>
<keyword evidence="5" id="KW-1185">Reference proteome</keyword>
<dbReference type="Pfam" id="PF05871">
    <property type="entry name" value="ESCRT-II"/>
    <property type="match status" value="1"/>
</dbReference>
<dbReference type="AlphaFoldDB" id="A0A8S1Y1W7"/>
<dbReference type="GO" id="GO:0042803">
    <property type="term" value="F:protein homodimerization activity"/>
    <property type="evidence" value="ECO:0007669"/>
    <property type="project" value="TreeGrafter"/>
</dbReference>
<evidence type="ECO:0000313" key="4">
    <source>
        <dbReference type="EMBL" id="CAD8207247.1"/>
    </source>
</evidence>
<feature type="domain" description="RING-type" evidence="3">
    <location>
        <begin position="208"/>
        <end position="251"/>
    </location>
</feature>
<evidence type="ECO:0000256" key="1">
    <source>
        <dbReference type="PROSITE-ProRule" id="PRU00175"/>
    </source>
</evidence>
<name>A0A8S1Y1W7_9CILI</name>
<dbReference type="PANTHER" id="PTHR13149:SF0">
    <property type="entry name" value="VACUOLAR PROTEIN-SORTING-ASSOCIATED PROTEIN 25"/>
    <property type="match status" value="1"/>
</dbReference>
<feature type="transmembrane region" description="Helical" evidence="2">
    <location>
        <begin position="39"/>
        <end position="60"/>
    </location>
</feature>
<accession>A0A8S1Y1W7</accession>
<dbReference type="FunFam" id="3.30.40.10:FF:000612">
    <property type="entry name" value="Uncharacterized protein"/>
    <property type="match status" value="1"/>
</dbReference>
<dbReference type="PROSITE" id="PS50089">
    <property type="entry name" value="ZF_RING_2"/>
    <property type="match status" value="1"/>
</dbReference>
<keyword evidence="1" id="KW-0479">Metal-binding</keyword>
<feature type="transmembrane region" description="Helical" evidence="2">
    <location>
        <begin position="135"/>
        <end position="168"/>
    </location>
</feature>